<dbReference type="PANTHER" id="PTHR23098">
    <property type="entry name" value="AGAP001331-PA-RELATED"/>
    <property type="match status" value="1"/>
</dbReference>
<evidence type="ECO:0000313" key="3">
    <source>
        <dbReference type="EMBL" id="KAL1282957.1"/>
    </source>
</evidence>
<evidence type="ECO:0000313" key="2">
    <source>
        <dbReference type="EMBL" id="KAL1276498.1"/>
    </source>
</evidence>
<dbReference type="PANTHER" id="PTHR23098:SF23">
    <property type="entry name" value="MYB-RELATED TRANSCRIPTION FACTOR, PARTNER OF PROFILIN-LIKE ISOFORM X2-RELATED"/>
    <property type="match status" value="1"/>
</dbReference>
<dbReference type="EMBL" id="JAYMGO010000001">
    <property type="protein sequence ID" value="KAL1282957.1"/>
    <property type="molecule type" value="Genomic_DNA"/>
</dbReference>
<accession>A0ABR3NHR1</accession>
<evidence type="ECO:0008006" key="5">
    <source>
        <dbReference type="Google" id="ProtNLM"/>
    </source>
</evidence>
<organism evidence="2 4">
    <name type="scientific">Cirrhinus molitorella</name>
    <name type="common">mud carp</name>
    <dbReference type="NCBI Taxonomy" id="172907"/>
    <lineage>
        <taxon>Eukaryota</taxon>
        <taxon>Metazoa</taxon>
        <taxon>Chordata</taxon>
        <taxon>Craniata</taxon>
        <taxon>Vertebrata</taxon>
        <taxon>Euteleostomi</taxon>
        <taxon>Actinopterygii</taxon>
        <taxon>Neopterygii</taxon>
        <taxon>Teleostei</taxon>
        <taxon>Ostariophysi</taxon>
        <taxon>Cypriniformes</taxon>
        <taxon>Cyprinidae</taxon>
        <taxon>Labeoninae</taxon>
        <taxon>Labeonini</taxon>
        <taxon>Cirrhinus</taxon>
    </lineage>
</organism>
<keyword evidence="4" id="KW-1185">Reference proteome</keyword>
<feature type="region of interest" description="Disordered" evidence="1">
    <location>
        <begin position="26"/>
        <end position="49"/>
    </location>
</feature>
<dbReference type="Proteomes" id="UP001558613">
    <property type="component" value="Unassembled WGS sequence"/>
</dbReference>
<protein>
    <recommendedName>
        <fullName evidence="5">Nuclear apoptosis-inducing factor 1</fullName>
    </recommendedName>
</protein>
<feature type="compositionally biased region" description="Basic residues" evidence="1">
    <location>
        <begin position="26"/>
        <end position="37"/>
    </location>
</feature>
<gene>
    <name evidence="3" type="ORF">QQF64_001760</name>
    <name evidence="2" type="ORF">QQF64_036121</name>
</gene>
<evidence type="ECO:0000256" key="1">
    <source>
        <dbReference type="SAM" id="MobiDB-lite"/>
    </source>
</evidence>
<dbReference type="EMBL" id="JAYMGO010000004">
    <property type="protein sequence ID" value="KAL1276498.1"/>
    <property type="molecule type" value="Genomic_DNA"/>
</dbReference>
<name>A0ABR3NHR1_9TELE</name>
<reference evidence="2 4" key="1">
    <citation type="submission" date="2023-09" db="EMBL/GenBank/DDBJ databases">
        <authorList>
            <person name="Wang M."/>
        </authorList>
    </citation>
    <scope>NUCLEOTIDE SEQUENCE [LARGE SCALE GENOMIC DNA]</scope>
    <source>
        <strain evidence="2">GT-2023</strain>
        <tissue evidence="2">Liver</tissue>
    </source>
</reference>
<comment type="caution">
    <text evidence="2">The sequence shown here is derived from an EMBL/GenBank/DDBJ whole genome shotgun (WGS) entry which is preliminary data.</text>
</comment>
<proteinExistence type="predicted"/>
<sequence>MNASGPGYERSPEEVRNKWRDFASVTRRRAAARKREAKKTGGGINSVPPLTAEEEKVLAILGPEALEGIP</sequence>
<evidence type="ECO:0000313" key="4">
    <source>
        <dbReference type="Proteomes" id="UP001558613"/>
    </source>
</evidence>